<dbReference type="Proteomes" id="UP000182836">
    <property type="component" value="Unassembled WGS sequence"/>
</dbReference>
<reference evidence="2 3" key="1">
    <citation type="submission" date="2016-10" db="EMBL/GenBank/DDBJ databases">
        <authorList>
            <person name="de Groot N.N."/>
        </authorList>
    </citation>
    <scope>NUCLEOTIDE SEQUENCE [LARGE SCALE GENOMIC DNA]</scope>
    <source>
        <strain evidence="2 3">DSM 2895</strain>
    </source>
</reference>
<organism evidence="2 3">
    <name type="scientific">Aneurinibacillus migulanus</name>
    <name type="common">Bacillus migulanus</name>
    <dbReference type="NCBI Taxonomy" id="47500"/>
    <lineage>
        <taxon>Bacteria</taxon>
        <taxon>Bacillati</taxon>
        <taxon>Bacillota</taxon>
        <taxon>Bacilli</taxon>
        <taxon>Bacillales</taxon>
        <taxon>Paenibacillaceae</taxon>
        <taxon>Aneurinibacillus group</taxon>
        <taxon>Aneurinibacillus</taxon>
    </lineage>
</organism>
<feature type="transmembrane region" description="Helical" evidence="1">
    <location>
        <begin position="18"/>
        <end position="35"/>
    </location>
</feature>
<dbReference type="AlphaFoldDB" id="A0A1G8WVM9"/>
<dbReference type="GeneID" id="42309358"/>
<accession>A0A1G8WVM9</accession>
<dbReference type="EMBL" id="FNED01000029">
    <property type="protein sequence ID" value="SDJ81675.1"/>
    <property type="molecule type" value="Genomic_DNA"/>
</dbReference>
<sequence length="117" mass="13395">MAIKHKKGTMNKIKKREIIIFLLVIALISTPFIYIKTTLISLENKVHNYLVMEKGIENSNISSIKGLVGKAPLFAVEVVFTDESDVRYFYREIESGEIIQIGSSLKPKGYRYKHMES</sequence>
<evidence type="ECO:0000313" key="2">
    <source>
        <dbReference type="EMBL" id="SDJ81675.1"/>
    </source>
</evidence>
<keyword evidence="1" id="KW-0472">Membrane</keyword>
<name>A0A1G8WVM9_ANEMI</name>
<evidence type="ECO:0008006" key="4">
    <source>
        <dbReference type="Google" id="ProtNLM"/>
    </source>
</evidence>
<keyword evidence="1" id="KW-1133">Transmembrane helix</keyword>
<gene>
    <name evidence="2" type="ORF">SAMN04487909_12930</name>
</gene>
<evidence type="ECO:0000256" key="1">
    <source>
        <dbReference type="SAM" id="Phobius"/>
    </source>
</evidence>
<keyword evidence="1" id="KW-0812">Transmembrane</keyword>
<dbReference type="RefSeq" id="WP_235356561.1">
    <property type="nucleotide sequence ID" value="NZ_BJOA01000087.1"/>
</dbReference>
<evidence type="ECO:0000313" key="3">
    <source>
        <dbReference type="Proteomes" id="UP000182836"/>
    </source>
</evidence>
<proteinExistence type="predicted"/>
<dbReference type="Pfam" id="PF11337">
    <property type="entry name" value="DUF3139"/>
    <property type="match status" value="1"/>
</dbReference>
<dbReference type="InterPro" id="IPR021486">
    <property type="entry name" value="DUF3139"/>
</dbReference>
<protein>
    <recommendedName>
        <fullName evidence="4">DUF3139 domain-containing protein</fullName>
    </recommendedName>
</protein>